<dbReference type="EMBL" id="JACSZT010000008">
    <property type="protein sequence ID" value="MBC6499222.1"/>
    <property type="molecule type" value="Genomic_DNA"/>
</dbReference>
<proteinExistence type="predicted"/>
<evidence type="ECO:0000313" key="2">
    <source>
        <dbReference type="Proteomes" id="UP000650485"/>
    </source>
</evidence>
<sequence>MSTRANVGVLQDDGTVKVIYSHWDGYPDYLLKTLKSYYNSLEKATALINLGDASYIGRYIEPSEGVRLFGFDFMPDLPEYAEQLAKLPAEQVRRIKTEYQSFDYSRFYGRDRGETGVDAVIYSSVDEWLNNLGLMIEYAYLFRHGKWVNVTPKD</sequence>
<evidence type="ECO:0000313" key="1">
    <source>
        <dbReference type="EMBL" id="MBC6499222.1"/>
    </source>
</evidence>
<dbReference type="RefSeq" id="WP_252972230.1">
    <property type="nucleotide sequence ID" value="NZ_JAXDEK010000001.1"/>
</dbReference>
<protein>
    <submittedName>
        <fullName evidence="1">Uncharacterized protein</fullName>
    </submittedName>
</protein>
<dbReference type="AlphaFoldDB" id="A0A923STP4"/>
<accession>A0A923STP4</accession>
<reference evidence="1" key="1">
    <citation type="submission" date="2020-08" db="EMBL/GenBank/DDBJ databases">
        <title>Complete genome sequence of Weissella confusa strain FS54 provides insights into metabolic potential.</title>
        <authorList>
            <person name="Fhoula I."/>
            <person name="Najjari A."/>
            <person name="Lekired A."/>
            <person name="Bessrour-Aouam N."/>
            <person name="Jaballah S."/>
            <person name="Klibi N."/>
            <person name="Ouzari H.-I."/>
        </authorList>
    </citation>
    <scope>NUCLEOTIDE SEQUENCE</scope>
    <source>
        <strain evidence="1">FS54</strain>
    </source>
</reference>
<gene>
    <name evidence="1" type="ORF">H7R52_11170</name>
</gene>
<dbReference type="Proteomes" id="UP000650485">
    <property type="component" value="Unassembled WGS sequence"/>
</dbReference>
<organism evidence="1 2">
    <name type="scientific">Weissella confusa</name>
    <name type="common">Lactobacillus confusus</name>
    <dbReference type="NCBI Taxonomy" id="1583"/>
    <lineage>
        <taxon>Bacteria</taxon>
        <taxon>Bacillati</taxon>
        <taxon>Bacillota</taxon>
        <taxon>Bacilli</taxon>
        <taxon>Lactobacillales</taxon>
        <taxon>Lactobacillaceae</taxon>
        <taxon>Weissella</taxon>
    </lineage>
</organism>
<comment type="caution">
    <text evidence="1">The sequence shown here is derived from an EMBL/GenBank/DDBJ whole genome shotgun (WGS) entry which is preliminary data.</text>
</comment>
<name>A0A923STP4_WEICO</name>